<reference evidence="1 2" key="1">
    <citation type="submission" date="2024-10" db="EMBL/GenBank/DDBJ databases">
        <title>The Natural Products Discovery Center: Release of the First 8490 Sequenced Strains for Exploring Actinobacteria Biosynthetic Diversity.</title>
        <authorList>
            <person name="Kalkreuter E."/>
            <person name="Kautsar S.A."/>
            <person name="Yang D."/>
            <person name="Bader C.D."/>
            <person name="Teijaro C.N."/>
            <person name="Fluegel L."/>
            <person name="Davis C.M."/>
            <person name="Simpson J.R."/>
            <person name="Lauterbach L."/>
            <person name="Steele A.D."/>
            <person name="Gui C."/>
            <person name="Meng S."/>
            <person name="Li G."/>
            <person name="Viehrig K."/>
            <person name="Ye F."/>
            <person name="Su P."/>
            <person name="Kiefer A.F."/>
            <person name="Nichols A."/>
            <person name="Cepeda A.J."/>
            <person name="Yan W."/>
            <person name="Fan B."/>
            <person name="Jiang Y."/>
            <person name="Adhikari A."/>
            <person name="Zheng C.-J."/>
            <person name="Schuster L."/>
            <person name="Cowan T.M."/>
            <person name="Smanski M.J."/>
            <person name="Chevrette M.G."/>
            <person name="De Carvalho L.P.S."/>
            <person name="Shen B."/>
        </authorList>
    </citation>
    <scope>NUCLEOTIDE SEQUENCE [LARGE SCALE GENOMIC DNA]</scope>
    <source>
        <strain evidence="1 2">NPDC000087</strain>
    </source>
</reference>
<name>A0ABW6WEZ0_9ACTN</name>
<accession>A0ABW6WEZ0</accession>
<dbReference type="Proteomes" id="UP001602245">
    <property type="component" value="Unassembled WGS sequence"/>
</dbReference>
<keyword evidence="2" id="KW-1185">Reference proteome</keyword>
<gene>
    <name evidence="1" type="ORF">ACFY35_20735</name>
</gene>
<dbReference type="EMBL" id="JBIAZU010000003">
    <property type="protein sequence ID" value="MFF5291875.1"/>
    <property type="molecule type" value="Genomic_DNA"/>
</dbReference>
<proteinExistence type="predicted"/>
<comment type="caution">
    <text evidence="1">The sequence shown here is derived from an EMBL/GenBank/DDBJ whole genome shotgun (WGS) entry which is preliminary data.</text>
</comment>
<evidence type="ECO:0000313" key="1">
    <source>
        <dbReference type="EMBL" id="MFF5291875.1"/>
    </source>
</evidence>
<evidence type="ECO:0000313" key="2">
    <source>
        <dbReference type="Proteomes" id="UP001602245"/>
    </source>
</evidence>
<organism evidence="1 2">
    <name type="scientific">Paractinoplanes globisporus</name>
    <dbReference type="NCBI Taxonomy" id="113565"/>
    <lineage>
        <taxon>Bacteria</taxon>
        <taxon>Bacillati</taxon>
        <taxon>Actinomycetota</taxon>
        <taxon>Actinomycetes</taxon>
        <taxon>Micromonosporales</taxon>
        <taxon>Micromonosporaceae</taxon>
        <taxon>Paractinoplanes</taxon>
    </lineage>
</organism>
<protein>
    <submittedName>
        <fullName evidence="1">Uncharacterized protein</fullName>
    </submittedName>
</protein>
<dbReference type="RefSeq" id="WP_157295873.1">
    <property type="nucleotide sequence ID" value="NZ_JBIAZU010000003.1"/>
</dbReference>
<sequence length="49" mass="5378">MSRGRVLVKPGHIGVLYQTCSALYTGQATPRSLIMLPVPPCWLRGLPRS</sequence>